<evidence type="ECO:0000313" key="3">
    <source>
        <dbReference type="Proteomes" id="UP000051515"/>
    </source>
</evidence>
<dbReference type="Proteomes" id="UP000051515">
    <property type="component" value="Unassembled WGS sequence"/>
</dbReference>
<accession>A0A0R1KG83</accession>
<gene>
    <name evidence="2" type="ORF">FC78_GL002511</name>
</gene>
<dbReference type="Pfam" id="PF04205">
    <property type="entry name" value="FMN_bind"/>
    <property type="match status" value="1"/>
</dbReference>
<sequence>MGNEIVVRVTVDDDKNIQDIEVLKQSESDDYGLKAVEELPKEIVAKNSVDVDTVSGASASSKAIKEAVQNALNKVE</sequence>
<dbReference type="GO" id="GO:0010181">
    <property type="term" value="F:FMN binding"/>
    <property type="evidence" value="ECO:0007669"/>
    <property type="project" value="InterPro"/>
</dbReference>
<keyword evidence="3" id="KW-1185">Reference proteome</keyword>
<comment type="caution">
    <text evidence="2">The sequence shown here is derived from an EMBL/GenBank/DDBJ whole genome shotgun (WGS) entry which is preliminary data.</text>
</comment>
<evidence type="ECO:0000313" key="2">
    <source>
        <dbReference type="EMBL" id="KRK82502.1"/>
    </source>
</evidence>
<name>A0A0R1KG83_9LACO</name>
<evidence type="ECO:0000259" key="1">
    <source>
        <dbReference type="SMART" id="SM00900"/>
    </source>
</evidence>
<dbReference type="STRING" id="1423788.FC78_GL002511"/>
<organism evidence="2 3">
    <name type="scientific">Companilactobacillus bobalius DSM 19674</name>
    <dbReference type="NCBI Taxonomy" id="1423788"/>
    <lineage>
        <taxon>Bacteria</taxon>
        <taxon>Bacillati</taxon>
        <taxon>Bacillota</taxon>
        <taxon>Bacilli</taxon>
        <taxon>Lactobacillales</taxon>
        <taxon>Lactobacillaceae</taxon>
        <taxon>Companilactobacillus</taxon>
        <taxon>Companilactobacillus bobalius</taxon>
    </lineage>
</organism>
<dbReference type="Gene3D" id="3.90.1010.20">
    <property type="match status" value="1"/>
</dbReference>
<dbReference type="EMBL" id="AZDY01000038">
    <property type="protein sequence ID" value="KRK82502.1"/>
    <property type="molecule type" value="Genomic_DNA"/>
</dbReference>
<dbReference type="PATRIC" id="fig|1423788.3.peg.2582"/>
<dbReference type="GO" id="GO:0016020">
    <property type="term" value="C:membrane"/>
    <property type="evidence" value="ECO:0007669"/>
    <property type="project" value="InterPro"/>
</dbReference>
<dbReference type="AlphaFoldDB" id="A0A0R1KG83"/>
<protein>
    <recommendedName>
        <fullName evidence="1">FMN-binding domain-containing protein</fullName>
    </recommendedName>
</protein>
<dbReference type="SMART" id="SM00900">
    <property type="entry name" value="FMN_bind"/>
    <property type="match status" value="1"/>
</dbReference>
<reference evidence="2 3" key="1">
    <citation type="journal article" date="2015" name="Genome Announc.">
        <title>Expanding the biotechnology potential of lactobacilli through comparative genomics of 213 strains and associated genera.</title>
        <authorList>
            <person name="Sun Z."/>
            <person name="Harris H.M."/>
            <person name="McCann A."/>
            <person name="Guo C."/>
            <person name="Argimon S."/>
            <person name="Zhang W."/>
            <person name="Yang X."/>
            <person name="Jeffery I.B."/>
            <person name="Cooney J.C."/>
            <person name="Kagawa T.F."/>
            <person name="Liu W."/>
            <person name="Song Y."/>
            <person name="Salvetti E."/>
            <person name="Wrobel A."/>
            <person name="Rasinkangas P."/>
            <person name="Parkhill J."/>
            <person name="Rea M.C."/>
            <person name="O'Sullivan O."/>
            <person name="Ritari J."/>
            <person name="Douillard F.P."/>
            <person name="Paul Ross R."/>
            <person name="Yang R."/>
            <person name="Briner A.E."/>
            <person name="Felis G.E."/>
            <person name="de Vos W.M."/>
            <person name="Barrangou R."/>
            <person name="Klaenhammer T.R."/>
            <person name="Caufield P.W."/>
            <person name="Cui Y."/>
            <person name="Zhang H."/>
            <person name="O'Toole P.W."/>
        </authorList>
    </citation>
    <scope>NUCLEOTIDE SEQUENCE [LARGE SCALE GENOMIC DNA]</scope>
    <source>
        <strain evidence="2 3">DSM 19674</strain>
    </source>
</reference>
<feature type="domain" description="FMN-binding" evidence="1">
    <location>
        <begin position="2"/>
        <end position="75"/>
    </location>
</feature>
<proteinExistence type="predicted"/>
<dbReference type="InterPro" id="IPR007329">
    <property type="entry name" value="FMN-bd"/>
</dbReference>